<dbReference type="InterPro" id="IPR005110">
    <property type="entry name" value="MoeA_linker/N"/>
</dbReference>
<comment type="function">
    <text evidence="6">Catalyzes two steps in the biosynthesis of the molybdenum cofactor. In the first step, molybdopterin is adenylated. Subsequently, molybdate is inserted into adenylated molybdopterin and AMP is released.</text>
</comment>
<comment type="pathway">
    <text evidence="1 6">Cofactor biosynthesis; molybdopterin biosynthesis.</text>
</comment>
<dbReference type="InterPro" id="IPR036425">
    <property type="entry name" value="MoaB/Mog-like_dom_sf"/>
</dbReference>
<keyword evidence="6" id="KW-0479">Metal-binding</keyword>
<dbReference type="Pfam" id="PF03454">
    <property type="entry name" value="MoeA_C"/>
    <property type="match status" value="1"/>
</dbReference>
<evidence type="ECO:0000256" key="2">
    <source>
        <dbReference type="ARBA" id="ARBA00007589"/>
    </source>
</evidence>
<evidence type="ECO:0000256" key="1">
    <source>
        <dbReference type="ARBA" id="ARBA00005046"/>
    </source>
</evidence>
<sequence length="592" mass="60583">MPLLPFPAALRTVLSHASAAAVGWETMPLAACTGRISSSEVLSPFPHPRLPTAIMDGYALRSSELASAEPASAEPASAEPASAPTFSISPPVYAGDSPPAAASPALSASYVTTGAAVPAQYDCVVPIESCAVAGSSLTCQPYSLPANRNVRLPGSDVPEGAVLVREGQEVTPAVVGLLATFGIGELLVVRSPRVGVLSCGSELVDPIVDPNASEARAPRLPSHIHDCNRPMLLSYLSTLSPAPTASDLGIVKDEPEALRSALLAAVAEHDVIVTSAGVSAGEKDYVAAALEAIGATVHFSRLNLKPGKPTTFSTVKVGIGGSRTVLILSLPGNPVSCLVCATLLLMPMLAAIGSAPAAFATVRATLQDDVKLDAARPEFHRVVLRWGAAGYSAFSTGHQQSSKMVSFFGAGGEEATGLLCLPAGGEVQGGWTRKGEVYDCIMRGLPVRGEGAEGAEGAEGTEGAEGAEGAKVIFVGNIPDREREERLRVGGVVGCVDGRGGWVATGEAGKEVLRVCGGEGGVPSLVLVVHYSREFDNAAGEAVRAVLDQPAPQLECALQRVCEAADPMNGMRPVVVGGVRESGCVVVCLHGS</sequence>
<dbReference type="InterPro" id="IPR036135">
    <property type="entry name" value="MoeA_linker/N_sf"/>
</dbReference>
<dbReference type="Gene3D" id="3.90.105.10">
    <property type="entry name" value="Molybdopterin biosynthesis moea protein, domain 2"/>
    <property type="match status" value="1"/>
</dbReference>
<dbReference type="SUPFAM" id="SSF53218">
    <property type="entry name" value="Molybdenum cofactor biosynthesis proteins"/>
    <property type="match status" value="1"/>
</dbReference>
<dbReference type="InterPro" id="IPR036688">
    <property type="entry name" value="MoeA_C_domain_IV_sf"/>
</dbReference>
<dbReference type="EC" id="2.7.7.75" evidence="4"/>
<keyword evidence="6" id="KW-0500">Molybdenum</keyword>
<dbReference type="Gene3D" id="3.40.980.10">
    <property type="entry name" value="MoaB/Mog-like domain"/>
    <property type="match status" value="1"/>
</dbReference>
<keyword evidence="9" id="KW-1185">Reference proteome</keyword>
<dbReference type="InterPro" id="IPR005111">
    <property type="entry name" value="MoeA_C_domain_IV"/>
</dbReference>
<dbReference type="Proteomes" id="UP001165060">
    <property type="component" value="Unassembled WGS sequence"/>
</dbReference>
<dbReference type="Pfam" id="PF00994">
    <property type="entry name" value="MoCF_biosynth"/>
    <property type="match status" value="1"/>
</dbReference>
<dbReference type="InterPro" id="IPR001453">
    <property type="entry name" value="MoaB/Mog_dom"/>
</dbReference>
<reference evidence="8 9" key="1">
    <citation type="journal article" date="2023" name="Commun. Biol.">
        <title>Genome analysis of Parmales, the sister group of diatoms, reveals the evolutionary specialization of diatoms from phago-mixotrophs to photoautotrophs.</title>
        <authorList>
            <person name="Ban H."/>
            <person name="Sato S."/>
            <person name="Yoshikawa S."/>
            <person name="Yamada K."/>
            <person name="Nakamura Y."/>
            <person name="Ichinomiya M."/>
            <person name="Sato N."/>
            <person name="Blanc-Mathieu R."/>
            <person name="Endo H."/>
            <person name="Kuwata A."/>
            <person name="Ogata H."/>
        </authorList>
    </citation>
    <scope>NUCLEOTIDE SEQUENCE [LARGE SCALE GENOMIC DNA]</scope>
</reference>
<proteinExistence type="inferred from homology"/>
<dbReference type="Pfam" id="PF03453">
    <property type="entry name" value="MoeA_N"/>
    <property type="match status" value="1"/>
</dbReference>
<evidence type="ECO:0000256" key="5">
    <source>
        <dbReference type="ARBA" id="ARBA00023150"/>
    </source>
</evidence>
<name>A0ABQ6N7J7_9STRA</name>
<gene>
    <name evidence="8" type="ORF">TeGR_g7031</name>
</gene>
<comment type="similarity">
    <text evidence="3">In the C-terminal section; belongs to the MoeA family.</text>
</comment>
<dbReference type="SUPFAM" id="SSF63867">
    <property type="entry name" value="MoeA C-terminal domain-like"/>
    <property type="match status" value="1"/>
</dbReference>
<evidence type="ECO:0000313" key="9">
    <source>
        <dbReference type="Proteomes" id="UP001165060"/>
    </source>
</evidence>
<comment type="cofactor">
    <cofactor evidence="6">
        <name>Mg(2+)</name>
        <dbReference type="ChEBI" id="CHEBI:18420"/>
    </cofactor>
</comment>
<keyword evidence="6" id="KW-0808">Transferase</keyword>
<organism evidence="8 9">
    <name type="scientific">Tetraparma gracilis</name>
    <dbReference type="NCBI Taxonomy" id="2962635"/>
    <lineage>
        <taxon>Eukaryota</taxon>
        <taxon>Sar</taxon>
        <taxon>Stramenopiles</taxon>
        <taxon>Ochrophyta</taxon>
        <taxon>Bolidophyceae</taxon>
        <taxon>Parmales</taxon>
        <taxon>Triparmaceae</taxon>
        <taxon>Tetraparma</taxon>
    </lineage>
</organism>
<feature type="domain" description="MoaB/Mog" evidence="7">
    <location>
        <begin position="195"/>
        <end position="351"/>
    </location>
</feature>
<comment type="similarity">
    <text evidence="6">Belongs to the MoeA family.</text>
</comment>
<comment type="catalytic activity">
    <reaction evidence="6">
        <text>adenylyl-molybdopterin + molybdate = Mo-molybdopterin + AMP + H(+)</text>
        <dbReference type="Rhea" id="RHEA:35047"/>
        <dbReference type="ChEBI" id="CHEBI:15378"/>
        <dbReference type="ChEBI" id="CHEBI:36264"/>
        <dbReference type="ChEBI" id="CHEBI:62727"/>
        <dbReference type="ChEBI" id="CHEBI:71302"/>
        <dbReference type="ChEBI" id="CHEBI:456215"/>
    </reaction>
</comment>
<dbReference type="EMBL" id="BRYB01001101">
    <property type="protein sequence ID" value="GMI42925.1"/>
    <property type="molecule type" value="Genomic_DNA"/>
</dbReference>
<comment type="caution">
    <text evidence="8">The sequence shown here is derived from an EMBL/GenBank/DDBJ whole genome shotgun (WGS) entry which is preliminary data.</text>
</comment>
<dbReference type="Gene3D" id="2.40.340.10">
    <property type="entry name" value="MoeA, C-terminal, domain IV"/>
    <property type="match status" value="1"/>
</dbReference>
<evidence type="ECO:0000256" key="3">
    <source>
        <dbReference type="ARBA" id="ARBA00008339"/>
    </source>
</evidence>
<dbReference type="SUPFAM" id="SSF63882">
    <property type="entry name" value="MoeA N-terminal region -like"/>
    <property type="match status" value="1"/>
</dbReference>
<keyword evidence="6" id="KW-0460">Magnesium</keyword>
<protein>
    <recommendedName>
        <fullName evidence="4">molybdopterin adenylyltransferase</fullName>
        <ecNumber evidence="4">2.7.7.75</ecNumber>
    </recommendedName>
</protein>
<evidence type="ECO:0000259" key="7">
    <source>
        <dbReference type="SMART" id="SM00852"/>
    </source>
</evidence>
<keyword evidence="5 6" id="KW-0501">Molybdenum cofactor biosynthesis</keyword>
<dbReference type="SMART" id="SM00852">
    <property type="entry name" value="MoCF_biosynth"/>
    <property type="match status" value="1"/>
</dbReference>
<comment type="catalytic activity">
    <reaction evidence="6">
        <text>molybdopterin + ATP + H(+) = adenylyl-molybdopterin + diphosphate</text>
        <dbReference type="Rhea" id="RHEA:31331"/>
        <dbReference type="ChEBI" id="CHEBI:15378"/>
        <dbReference type="ChEBI" id="CHEBI:30616"/>
        <dbReference type="ChEBI" id="CHEBI:33019"/>
        <dbReference type="ChEBI" id="CHEBI:58698"/>
        <dbReference type="ChEBI" id="CHEBI:62727"/>
    </reaction>
</comment>
<evidence type="ECO:0000256" key="6">
    <source>
        <dbReference type="RuleBase" id="RU365090"/>
    </source>
</evidence>
<dbReference type="PANTHER" id="PTHR10192">
    <property type="entry name" value="MOLYBDOPTERIN BIOSYNTHESIS PROTEIN"/>
    <property type="match status" value="1"/>
</dbReference>
<dbReference type="PANTHER" id="PTHR10192:SF5">
    <property type="entry name" value="GEPHYRIN"/>
    <property type="match status" value="1"/>
</dbReference>
<accession>A0ABQ6N7J7</accession>
<dbReference type="InterPro" id="IPR038987">
    <property type="entry name" value="MoeA-like"/>
</dbReference>
<feature type="non-terminal residue" evidence="8">
    <location>
        <position position="592"/>
    </location>
</feature>
<dbReference type="Gene3D" id="2.170.190.11">
    <property type="entry name" value="Molybdopterin biosynthesis moea protein, domain 3"/>
    <property type="match status" value="1"/>
</dbReference>
<dbReference type="CDD" id="cd00887">
    <property type="entry name" value="MoeA"/>
    <property type="match status" value="1"/>
</dbReference>
<evidence type="ECO:0000313" key="8">
    <source>
        <dbReference type="EMBL" id="GMI42925.1"/>
    </source>
</evidence>
<evidence type="ECO:0000256" key="4">
    <source>
        <dbReference type="ARBA" id="ARBA00012509"/>
    </source>
</evidence>
<comment type="similarity">
    <text evidence="2">In the N-terminal section; belongs to the MoaB/Mog family.</text>
</comment>